<reference evidence="1 2" key="1">
    <citation type="journal article" date="2021" name="J. Biosci. Bioeng.">
        <title>Identification and characterization of a chc gene cluster responsible for the aromatization pathway of cyclohexanecarboxylate degradation in Sinomonas cyclohexanicum ATCC 51369.</title>
        <authorList>
            <person name="Yamamoto T."/>
            <person name="Hasegawa Y."/>
            <person name="Lau P.C.K."/>
            <person name="Iwaki H."/>
        </authorList>
    </citation>
    <scope>NUCLEOTIDE SEQUENCE [LARGE SCALE GENOMIC DNA]</scope>
    <source>
        <strain evidence="1 2">ATCC 51369</strain>
    </source>
</reference>
<dbReference type="RefSeq" id="WP_229230954.1">
    <property type="nucleotide sequence ID" value="NZ_AP024525.1"/>
</dbReference>
<dbReference type="InterPro" id="IPR026349">
    <property type="entry name" value="CHP04255"/>
</dbReference>
<sequence length="270" mass="30135">MTDRDRFRPFTGDTSKKVRLQSNPLALVLCQIRWPEFGHLQTDLRSIALSFGAALPDYPIFEEVREMAYQITPEGVQQHPGDTLFHWTSVDRKWHVMLSRRFVSLFATTYEEFDELACRLQDLLENVAVHVKIPLVERVGVRYVNRLSNPDVLSDLGGYVRPEVLGYASLAPVSRDVVVTSSTNQVQYAIGDIGLRVRSGVLPANETVDPAVSPLPSPSWVLDLDAFSEEMILFDPKAIIQVAGKLSDTAYDYFKLVITEGFVSAFGGAG</sequence>
<proteinExistence type="predicted"/>
<protein>
    <recommendedName>
        <fullName evidence="3">TIGR04255 family protein</fullName>
    </recommendedName>
</protein>
<evidence type="ECO:0000313" key="1">
    <source>
        <dbReference type="EMBL" id="BCT74180.1"/>
    </source>
</evidence>
<accession>A0ABM7PPQ6</accession>
<name>A0ABM7PPQ6_SINCY</name>
<evidence type="ECO:0008006" key="3">
    <source>
        <dbReference type="Google" id="ProtNLM"/>
    </source>
</evidence>
<gene>
    <name evidence="1" type="ORF">SCMU_00220</name>
</gene>
<dbReference type="Proteomes" id="UP001319861">
    <property type="component" value="Chromosome"/>
</dbReference>
<evidence type="ECO:0000313" key="2">
    <source>
        <dbReference type="Proteomes" id="UP001319861"/>
    </source>
</evidence>
<organism evidence="1 2">
    <name type="scientific">Sinomonas cyclohexanicum</name>
    <name type="common">Corynebacterium cyclohexanicum</name>
    <dbReference type="NCBI Taxonomy" id="322009"/>
    <lineage>
        <taxon>Bacteria</taxon>
        <taxon>Bacillati</taxon>
        <taxon>Actinomycetota</taxon>
        <taxon>Actinomycetes</taxon>
        <taxon>Micrococcales</taxon>
        <taxon>Micrococcaceae</taxon>
        <taxon>Sinomonas</taxon>
    </lineage>
</organism>
<keyword evidence="2" id="KW-1185">Reference proteome</keyword>
<dbReference type="NCBIfam" id="TIGR04255">
    <property type="entry name" value="sporadTIGR04255"/>
    <property type="match status" value="1"/>
</dbReference>
<dbReference type="EMBL" id="AP024525">
    <property type="protein sequence ID" value="BCT74180.1"/>
    <property type="molecule type" value="Genomic_DNA"/>
</dbReference>